<dbReference type="AlphaFoldDB" id="A0A448X4H5"/>
<evidence type="ECO:0000313" key="2">
    <source>
        <dbReference type="EMBL" id="VEL27804.1"/>
    </source>
</evidence>
<proteinExistence type="predicted"/>
<keyword evidence="1" id="KW-1133">Transmembrane helix</keyword>
<evidence type="ECO:0000313" key="3">
    <source>
        <dbReference type="Proteomes" id="UP000784294"/>
    </source>
</evidence>
<protein>
    <submittedName>
        <fullName evidence="2">Uncharacterized protein</fullName>
    </submittedName>
</protein>
<keyword evidence="1" id="KW-0472">Membrane</keyword>
<dbReference type="EMBL" id="CAAALY010089988">
    <property type="protein sequence ID" value="VEL27804.1"/>
    <property type="molecule type" value="Genomic_DNA"/>
</dbReference>
<sequence>MEGRWQDSAEVPLQKSGEAQPRGFSQPIFTIHKLLLNASDFGQPSLYNTTFLDIFVLPIPFTVYSEWYSNGSPQKLLNKLPDRESATQLRHQPSKASSFSLSSSYSSSSSLNTLTKNFSTSSFDRDLVIMIAMIAFTLVVSLVLIAAILFLRCRQSGSSSGNRNLCRPGCNEQDTGCLSFFDTFQSCFGACCHPYFFRSNARAIMSACPTICRRNRCDGISSEDWLSSRVRDSPDYKINLRQIWGVDDENSANVGLFRPVNDIKHCIGQYQLASMESGLPKSLGSDGMKLFFLNYFGHKML</sequence>
<keyword evidence="1" id="KW-0812">Transmembrane</keyword>
<name>A0A448X4H5_9PLAT</name>
<comment type="caution">
    <text evidence="2">The sequence shown here is derived from an EMBL/GenBank/DDBJ whole genome shotgun (WGS) entry which is preliminary data.</text>
</comment>
<organism evidence="2 3">
    <name type="scientific">Protopolystoma xenopodis</name>
    <dbReference type="NCBI Taxonomy" id="117903"/>
    <lineage>
        <taxon>Eukaryota</taxon>
        <taxon>Metazoa</taxon>
        <taxon>Spiralia</taxon>
        <taxon>Lophotrochozoa</taxon>
        <taxon>Platyhelminthes</taxon>
        <taxon>Monogenea</taxon>
        <taxon>Polyopisthocotylea</taxon>
        <taxon>Polystomatidea</taxon>
        <taxon>Polystomatidae</taxon>
        <taxon>Protopolystoma</taxon>
    </lineage>
</organism>
<evidence type="ECO:0000256" key="1">
    <source>
        <dbReference type="SAM" id="Phobius"/>
    </source>
</evidence>
<gene>
    <name evidence="2" type="ORF">PXEA_LOCUS21244</name>
</gene>
<dbReference type="Proteomes" id="UP000784294">
    <property type="component" value="Unassembled WGS sequence"/>
</dbReference>
<keyword evidence="3" id="KW-1185">Reference proteome</keyword>
<reference evidence="2" key="1">
    <citation type="submission" date="2018-11" db="EMBL/GenBank/DDBJ databases">
        <authorList>
            <consortium name="Pathogen Informatics"/>
        </authorList>
    </citation>
    <scope>NUCLEOTIDE SEQUENCE</scope>
</reference>
<feature type="transmembrane region" description="Helical" evidence="1">
    <location>
        <begin position="127"/>
        <end position="151"/>
    </location>
</feature>
<accession>A0A448X4H5</accession>